<evidence type="ECO:0000313" key="1">
    <source>
        <dbReference type="EMBL" id="EAY21159.1"/>
    </source>
</evidence>
<dbReference type="InterPro" id="IPR036174">
    <property type="entry name" value="Znf_Sec23_Sec24_sf"/>
</dbReference>
<dbReference type="PANTHER" id="PTHR13803:SF4">
    <property type="entry name" value="SECRETORY 24CD, ISOFORM C"/>
    <property type="match status" value="1"/>
</dbReference>
<protein>
    <recommendedName>
        <fullName evidence="3">Sec23/Sec24 zinc finger family protein</fullName>
    </recommendedName>
</protein>
<dbReference type="Proteomes" id="UP000001542">
    <property type="component" value="Unassembled WGS sequence"/>
</dbReference>
<name>A2DEN2_TRIV3</name>
<dbReference type="GO" id="GO:0030127">
    <property type="term" value="C:COPII vesicle coat"/>
    <property type="evidence" value="ECO:0000318"/>
    <property type="project" value="GO_Central"/>
</dbReference>
<dbReference type="AlphaFoldDB" id="A2DEN2"/>
<dbReference type="VEuPathDB" id="TrichDB:TVAGG3_0577450"/>
<dbReference type="GO" id="GO:0000149">
    <property type="term" value="F:SNARE binding"/>
    <property type="evidence" value="ECO:0000318"/>
    <property type="project" value="GO_Central"/>
</dbReference>
<dbReference type="InParanoid" id="A2DEN2"/>
<gene>
    <name evidence="1" type="ORF">TVAG_283290</name>
</gene>
<dbReference type="GO" id="GO:0006886">
    <property type="term" value="P:intracellular protein transport"/>
    <property type="evidence" value="ECO:0007669"/>
    <property type="project" value="InterPro"/>
</dbReference>
<dbReference type="GO" id="GO:0008270">
    <property type="term" value="F:zinc ion binding"/>
    <property type="evidence" value="ECO:0000318"/>
    <property type="project" value="GO_Central"/>
</dbReference>
<dbReference type="EMBL" id="DS113192">
    <property type="protein sequence ID" value="EAY21159.1"/>
    <property type="molecule type" value="Genomic_DNA"/>
</dbReference>
<dbReference type="OrthoDB" id="10601056at2759"/>
<reference evidence="1" key="1">
    <citation type="submission" date="2006-10" db="EMBL/GenBank/DDBJ databases">
        <authorList>
            <person name="Amadeo P."/>
            <person name="Zhao Q."/>
            <person name="Wortman J."/>
            <person name="Fraser-Liggett C."/>
            <person name="Carlton J."/>
        </authorList>
    </citation>
    <scope>NUCLEOTIDE SEQUENCE</scope>
    <source>
        <strain evidence="1">G3</strain>
    </source>
</reference>
<sequence length="649" mass="73486">MESKEDGLSFWRTILGPPKPQMPEIKREEVREYPKVNVEKYITSSINFIPINKRDKELLRAPFTVAVTPIISDPENIPKMEYSFEEAPKCGNCGTICNAKTIIFNDSTKYLCGTCKAANEIPIAMDEKFKSNQFHVNMVEYPYTDQALVNAPIKNIFVLEKSELTVNHGLFSKTIEKLINRIKTLKSGYFSFIILTNTLTVPKISEDRTKFAYSSYPDCFEMQCPSADSIFFDLSTEQDLLIQYITSISELSQGTISSSLFELIDSIGSSYAGQNVMTTICTSTIPTGTMEEAKELGHKLLLSLSHFDLFIMNPSIDTQPDYASVGELSMLNNSHINIFNPVQVESASDDIIYRIFCQKCPAALVSSTHPPFLAIKDIKGCGMMRTQNSFIMTAAEPGDTFFFFYDYIVDQVEFTNPSILYQMRLTHDDGSTSITVATYSFSLVNNNKSVMDHANIDLILQSYIIQAIEDGREKADELVMLSSLDKIRDDFLNQPFLQLMLTASGNNNFRYACVCFGTASKLLNFIRASDIMSKMPREFGWYCMPRFYWLQRNTTEVPNLLTLNGFNRFVSGAMFIKYDSRHSLIILAENEDMNEWIDLLNKSPLKEVIQQISTTPSVELIHPKVNATHKTYITINKCMTAPLPATKKD</sequence>
<organism evidence="1 2">
    <name type="scientific">Trichomonas vaginalis (strain ATCC PRA-98 / G3)</name>
    <dbReference type="NCBI Taxonomy" id="412133"/>
    <lineage>
        <taxon>Eukaryota</taxon>
        <taxon>Metamonada</taxon>
        <taxon>Parabasalia</taxon>
        <taxon>Trichomonadida</taxon>
        <taxon>Trichomonadidae</taxon>
        <taxon>Trichomonas</taxon>
    </lineage>
</organism>
<dbReference type="GO" id="GO:0070971">
    <property type="term" value="C:endoplasmic reticulum exit site"/>
    <property type="evidence" value="ECO:0000318"/>
    <property type="project" value="GO_Central"/>
</dbReference>
<dbReference type="Gene3D" id="3.40.50.410">
    <property type="entry name" value="von Willebrand factor, type A domain"/>
    <property type="match status" value="1"/>
</dbReference>
<dbReference type="InterPro" id="IPR036465">
    <property type="entry name" value="vWFA_dom_sf"/>
</dbReference>
<accession>A2DEN2</accession>
<dbReference type="InterPro" id="IPR050550">
    <property type="entry name" value="SEC23_SEC24_subfamily"/>
</dbReference>
<dbReference type="VEuPathDB" id="TrichDB:TVAG_283290"/>
<dbReference type="PANTHER" id="PTHR13803">
    <property type="entry name" value="SEC24-RELATED PROTEIN"/>
    <property type="match status" value="1"/>
</dbReference>
<dbReference type="SUPFAM" id="SSF82919">
    <property type="entry name" value="Zn-finger domain of Sec23/24"/>
    <property type="match status" value="1"/>
</dbReference>
<dbReference type="GO" id="GO:0090110">
    <property type="term" value="P:COPII-coated vesicle cargo loading"/>
    <property type="evidence" value="ECO:0000318"/>
    <property type="project" value="GO_Central"/>
</dbReference>
<dbReference type="STRING" id="5722.A2DEN2"/>
<dbReference type="RefSeq" id="XP_001582145.1">
    <property type="nucleotide sequence ID" value="XM_001582095.1"/>
</dbReference>
<dbReference type="Gene3D" id="2.30.30.380">
    <property type="entry name" value="Zn-finger domain of Sec23/24"/>
    <property type="match status" value="1"/>
</dbReference>
<dbReference type="SMR" id="A2DEN2"/>
<dbReference type="Gene3D" id="2.60.40.1670">
    <property type="entry name" value="beta-sandwich domain of Sec23/24"/>
    <property type="match status" value="1"/>
</dbReference>
<keyword evidence="2" id="KW-1185">Reference proteome</keyword>
<reference evidence="1" key="2">
    <citation type="journal article" date="2007" name="Science">
        <title>Draft genome sequence of the sexually transmitted pathogen Trichomonas vaginalis.</title>
        <authorList>
            <person name="Carlton J.M."/>
            <person name="Hirt R.P."/>
            <person name="Silva J.C."/>
            <person name="Delcher A.L."/>
            <person name="Schatz M."/>
            <person name="Zhao Q."/>
            <person name="Wortman J.R."/>
            <person name="Bidwell S.L."/>
            <person name="Alsmark U.C.M."/>
            <person name="Besteiro S."/>
            <person name="Sicheritz-Ponten T."/>
            <person name="Noel C.J."/>
            <person name="Dacks J.B."/>
            <person name="Foster P.G."/>
            <person name="Simillion C."/>
            <person name="Van de Peer Y."/>
            <person name="Miranda-Saavedra D."/>
            <person name="Barton G.J."/>
            <person name="Westrop G.D."/>
            <person name="Mueller S."/>
            <person name="Dessi D."/>
            <person name="Fiori P.L."/>
            <person name="Ren Q."/>
            <person name="Paulsen I."/>
            <person name="Zhang H."/>
            <person name="Bastida-Corcuera F.D."/>
            <person name="Simoes-Barbosa A."/>
            <person name="Brown M.T."/>
            <person name="Hayes R.D."/>
            <person name="Mukherjee M."/>
            <person name="Okumura C.Y."/>
            <person name="Schneider R."/>
            <person name="Smith A.J."/>
            <person name="Vanacova S."/>
            <person name="Villalvazo M."/>
            <person name="Haas B.J."/>
            <person name="Pertea M."/>
            <person name="Feldblyum T.V."/>
            <person name="Utterback T.R."/>
            <person name="Shu C.L."/>
            <person name="Osoegawa K."/>
            <person name="de Jong P.J."/>
            <person name="Hrdy I."/>
            <person name="Horvathova L."/>
            <person name="Zubacova Z."/>
            <person name="Dolezal P."/>
            <person name="Malik S.B."/>
            <person name="Logsdon J.M. Jr."/>
            <person name="Henze K."/>
            <person name="Gupta A."/>
            <person name="Wang C.C."/>
            <person name="Dunne R.L."/>
            <person name="Upcroft J.A."/>
            <person name="Upcroft P."/>
            <person name="White O."/>
            <person name="Salzberg S.L."/>
            <person name="Tang P."/>
            <person name="Chiu C.-H."/>
            <person name="Lee Y.-S."/>
            <person name="Embley T.M."/>
            <person name="Coombs G.H."/>
            <person name="Mottram J.C."/>
            <person name="Tachezy J."/>
            <person name="Fraser-Liggett C.M."/>
            <person name="Johnson P.J."/>
        </authorList>
    </citation>
    <scope>NUCLEOTIDE SEQUENCE [LARGE SCALE GENOMIC DNA]</scope>
    <source>
        <strain evidence="1">G3</strain>
    </source>
</reference>
<dbReference type="KEGG" id="tva:5466707"/>
<proteinExistence type="predicted"/>
<evidence type="ECO:0008006" key="3">
    <source>
        <dbReference type="Google" id="ProtNLM"/>
    </source>
</evidence>
<evidence type="ECO:0000313" key="2">
    <source>
        <dbReference type="Proteomes" id="UP000001542"/>
    </source>
</evidence>